<dbReference type="InterPro" id="IPR036388">
    <property type="entry name" value="WH-like_DNA-bd_sf"/>
</dbReference>
<dbReference type="PANTHER" id="PTHR33221:SF4">
    <property type="entry name" value="HTH-TYPE TRANSCRIPTIONAL REPRESSOR NSRR"/>
    <property type="match status" value="1"/>
</dbReference>
<comment type="caution">
    <text evidence="3">The sequence shown here is derived from an EMBL/GenBank/DDBJ whole genome shotgun (WGS) entry which is preliminary data.</text>
</comment>
<dbReference type="InterPro" id="IPR000944">
    <property type="entry name" value="Tscrpt_reg_Rrf2"/>
</dbReference>
<protein>
    <submittedName>
        <fullName evidence="3">RrF2 family transcriptional regulator</fullName>
    </submittedName>
</protein>
<keyword evidence="4" id="KW-1185">Reference proteome</keyword>
<evidence type="ECO:0000313" key="3">
    <source>
        <dbReference type="EMBL" id="MFC0582004.1"/>
    </source>
</evidence>
<dbReference type="RefSeq" id="WP_377458846.1">
    <property type="nucleotide sequence ID" value="NZ_JBHLUB010000028.1"/>
</dbReference>
<evidence type="ECO:0000313" key="4">
    <source>
        <dbReference type="Proteomes" id="UP001589862"/>
    </source>
</evidence>
<reference evidence="3 4" key="1">
    <citation type="submission" date="2024-09" db="EMBL/GenBank/DDBJ databases">
        <authorList>
            <person name="Sun Q."/>
            <person name="Mori K."/>
        </authorList>
    </citation>
    <scope>NUCLEOTIDE SEQUENCE [LARGE SCALE GENOMIC DNA]</scope>
    <source>
        <strain evidence="3 4">NCAIM B.02604</strain>
    </source>
</reference>
<keyword evidence="1" id="KW-0238">DNA-binding</keyword>
<dbReference type="SUPFAM" id="SSF46785">
    <property type="entry name" value="Winged helix' DNA-binding domain"/>
    <property type="match status" value="1"/>
</dbReference>
<name>A0ABV6PA61_9MICC</name>
<dbReference type="PANTHER" id="PTHR33221">
    <property type="entry name" value="WINGED HELIX-TURN-HELIX TRANSCRIPTIONAL REGULATOR, RRF2 FAMILY"/>
    <property type="match status" value="1"/>
</dbReference>
<dbReference type="PROSITE" id="PS51197">
    <property type="entry name" value="HTH_RRF2_2"/>
    <property type="match status" value="1"/>
</dbReference>
<proteinExistence type="predicted"/>
<sequence length="151" mass="16622">MKLSAFADVCLRVMMFTGAENRESGAQALTTTQELADAIQVPYNHVAKAVLQLRKLGVLEVTRGRSGGTRISPDGMDTSVGAILRQLDTREDVVDCETTNHTCPLASRCRLRRALRDAREAFYATLDPLTVADLVDESRTFVPMPTIPEQK</sequence>
<dbReference type="InterPro" id="IPR036390">
    <property type="entry name" value="WH_DNA-bd_sf"/>
</dbReference>
<dbReference type="Proteomes" id="UP001589862">
    <property type="component" value="Unassembled WGS sequence"/>
</dbReference>
<accession>A0ABV6PA61</accession>
<evidence type="ECO:0000256" key="1">
    <source>
        <dbReference type="ARBA" id="ARBA00023125"/>
    </source>
</evidence>
<organism evidence="3 4">
    <name type="scientific">Micrococcoides hystricis</name>
    <dbReference type="NCBI Taxonomy" id="1572761"/>
    <lineage>
        <taxon>Bacteria</taxon>
        <taxon>Bacillati</taxon>
        <taxon>Actinomycetota</taxon>
        <taxon>Actinomycetes</taxon>
        <taxon>Micrococcales</taxon>
        <taxon>Micrococcaceae</taxon>
        <taxon>Micrococcoides</taxon>
    </lineage>
</organism>
<evidence type="ECO:0000256" key="2">
    <source>
        <dbReference type="ARBA" id="ARBA00034078"/>
    </source>
</evidence>
<dbReference type="EMBL" id="JBHLUB010000028">
    <property type="protein sequence ID" value="MFC0582004.1"/>
    <property type="molecule type" value="Genomic_DNA"/>
</dbReference>
<dbReference type="Gene3D" id="1.10.10.10">
    <property type="entry name" value="Winged helix-like DNA-binding domain superfamily/Winged helix DNA-binding domain"/>
    <property type="match status" value="1"/>
</dbReference>
<comment type="cofactor">
    <cofactor evidence="2">
        <name>[2Fe-2S] cluster</name>
        <dbReference type="ChEBI" id="CHEBI:190135"/>
    </cofactor>
</comment>
<gene>
    <name evidence="3" type="ORF">ACFFFR_06360</name>
</gene>
<dbReference type="Pfam" id="PF02082">
    <property type="entry name" value="Rrf2"/>
    <property type="match status" value="1"/>
</dbReference>